<organism evidence="1 2">
    <name type="scientific">Escherichia phage DaisyDussoix</name>
    <dbReference type="NCBI Taxonomy" id="2852003"/>
    <lineage>
        <taxon>Viruses</taxon>
        <taxon>Duplodnaviria</taxon>
        <taxon>Heunggongvirae</taxon>
        <taxon>Uroviricota</taxon>
        <taxon>Caudoviricetes</taxon>
        <taxon>Demerecviridae</taxon>
        <taxon>Markadamsvirinae</taxon>
        <taxon>Tequintavirus</taxon>
        <taxon>Tequintavirus DaisyDussoix</taxon>
    </lineage>
</organism>
<protein>
    <submittedName>
        <fullName evidence="1">Uncharacterized protein</fullName>
    </submittedName>
</protein>
<name>A0AAE8B5X4_9CAUD</name>
<sequence length="70" mass="7992">MGITKAAAFYRRKAMLKYIVAVPSSDTLTLELIESTYQKTNSWRKTARVLGFKSAPAILYRYNKLKAAYL</sequence>
<evidence type="ECO:0000313" key="1">
    <source>
        <dbReference type="EMBL" id="QXV77252.1"/>
    </source>
</evidence>
<gene>
    <name evidence="1" type="ORF">bas31_0046</name>
</gene>
<dbReference type="EMBL" id="MZ501058">
    <property type="protein sequence ID" value="QXV77252.1"/>
    <property type="molecule type" value="Genomic_DNA"/>
</dbReference>
<dbReference type="Proteomes" id="UP000828620">
    <property type="component" value="Segment"/>
</dbReference>
<proteinExistence type="predicted"/>
<keyword evidence="2" id="KW-1185">Reference proteome</keyword>
<accession>A0AAE8B5X4</accession>
<evidence type="ECO:0000313" key="2">
    <source>
        <dbReference type="Proteomes" id="UP000828620"/>
    </source>
</evidence>
<reference evidence="2" key="1">
    <citation type="journal article" date="2021" name="PLoS Biol.">
        <title>Systematic exploration of Escherichia coli phage-host interactions with the BASEL phage collection.</title>
        <authorList>
            <person name="Maffei E."/>
            <person name="Shaidullina A."/>
            <person name="Burkolter M."/>
            <person name="Heyer Y."/>
            <person name="Estermann F."/>
            <person name="Druelle V."/>
            <person name="Sauer P."/>
            <person name="Willi L."/>
            <person name="Michaelis S."/>
            <person name="Hilbi H."/>
            <person name="Thaler D.S."/>
            <person name="Harms A."/>
        </authorList>
    </citation>
    <scope>NUCLEOTIDE SEQUENCE [LARGE SCALE GENOMIC DNA]</scope>
    <source>
        <strain evidence="2">Bas31</strain>
    </source>
</reference>